<feature type="domain" description="Glycosyl transferase family 1" evidence="1">
    <location>
        <begin position="205"/>
        <end position="352"/>
    </location>
</feature>
<dbReference type="Pfam" id="PF00534">
    <property type="entry name" value="Glycos_transf_1"/>
    <property type="match status" value="1"/>
</dbReference>
<reference evidence="3 4" key="1">
    <citation type="submission" date="2019-10" db="EMBL/GenBank/DDBJ databases">
        <title>Pseudopuniceibacterium sp. HQ09 islated from Antarctica.</title>
        <authorList>
            <person name="Liao L."/>
            <person name="Su S."/>
            <person name="Chen B."/>
            <person name="Yu Y."/>
        </authorList>
    </citation>
    <scope>NUCLEOTIDE SEQUENCE [LARGE SCALE GENOMIC DNA]</scope>
    <source>
        <strain evidence="3 4">HQ09</strain>
    </source>
</reference>
<feature type="domain" description="Glycosyltransferase subfamily 4-like N-terminal" evidence="2">
    <location>
        <begin position="85"/>
        <end position="190"/>
    </location>
</feature>
<dbReference type="KEGG" id="pshq:F3W81_15415"/>
<dbReference type="InterPro" id="IPR028098">
    <property type="entry name" value="Glyco_trans_4-like_N"/>
</dbReference>
<sequence>MDRVEAAYLSALLDDDVPLFGLARVALGYVLLDRAGLVALRARLTARAPWGPARGAFRLARRLSAAQQGAQADLWQQALQRCGRWRLRAMLRRLPAGTAYLNTGHSNLSGRVINAVRGITGARVCVFLHDTIPLAYPEFQRAGSVARFRAMLQVAQGADLILCNSEVTRRDLRQHMGAAVEIVSVPLGVERMVPVAAEIPEWLALTRPYFIVTGTIEPRKNHALLLDVWAALEAELPDDQMPVLLICGARGWRNEALFARLDQLKDRSAHVVELPGLSDGALAALTRGARASLFPSLAEGYGLPPAEAALLGTRPICSDLPVLREVLGEIAVYLNPGDTYAWKQLINDLLTNCVVSDEPEDNAIPGRRLPAWDDHFKIVLTIT</sequence>
<dbReference type="Proteomes" id="UP000594118">
    <property type="component" value="Chromosome"/>
</dbReference>
<dbReference type="Gene3D" id="3.40.50.2000">
    <property type="entry name" value="Glycogen Phosphorylase B"/>
    <property type="match status" value="2"/>
</dbReference>
<keyword evidence="3" id="KW-0808">Transferase</keyword>
<dbReference type="InterPro" id="IPR001296">
    <property type="entry name" value="Glyco_trans_1"/>
</dbReference>
<dbReference type="AlphaFoldDB" id="A0A7L9WRM8"/>
<evidence type="ECO:0000259" key="2">
    <source>
        <dbReference type="Pfam" id="PF13439"/>
    </source>
</evidence>
<keyword evidence="4" id="KW-1185">Reference proteome</keyword>
<accession>A0A7L9WRM8</accession>
<evidence type="ECO:0000313" key="4">
    <source>
        <dbReference type="Proteomes" id="UP000594118"/>
    </source>
</evidence>
<gene>
    <name evidence="3" type="ORF">F3W81_15415</name>
</gene>
<dbReference type="PANTHER" id="PTHR46401:SF8">
    <property type="entry name" value="BLL6006 PROTEIN"/>
    <property type="match status" value="1"/>
</dbReference>
<name>A0A7L9WRM8_9RHOB</name>
<protein>
    <submittedName>
        <fullName evidence="3">Glycosyltransferase</fullName>
    </submittedName>
</protein>
<evidence type="ECO:0000313" key="3">
    <source>
        <dbReference type="EMBL" id="QOL82096.1"/>
    </source>
</evidence>
<organism evidence="3 4">
    <name type="scientific">Pseudooceanicola spongiae</name>
    <dbReference type="NCBI Taxonomy" id="2613965"/>
    <lineage>
        <taxon>Bacteria</taxon>
        <taxon>Pseudomonadati</taxon>
        <taxon>Pseudomonadota</taxon>
        <taxon>Alphaproteobacteria</taxon>
        <taxon>Rhodobacterales</taxon>
        <taxon>Paracoccaceae</taxon>
        <taxon>Pseudooceanicola</taxon>
    </lineage>
</organism>
<proteinExistence type="predicted"/>
<dbReference type="CDD" id="cd03809">
    <property type="entry name" value="GT4_MtfB-like"/>
    <property type="match status" value="1"/>
</dbReference>
<dbReference type="Pfam" id="PF13439">
    <property type="entry name" value="Glyco_transf_4"/>
    <property type="match status" value="1"/>
</dbReference>
<dbReference type="RefSeq" id="WP_193080030.1">
    <property type="nucleotide sequence ID" value="NZ_CP045201.1"/>
</dbReference>
<evidence type="ECO:0000259" key="1">
    <source>
        <dbReference type="Pfam" id="PF00534"/>
    </source>
</evidence>
<dbReference type="GO" id="GO:0016757">
    <property type="term" value="F:glycosyltransferase activity"/>
    <property type="evidence" value="ECO:0007669"/>
    <property type="project" value="InterPro"/>
</dbReference>
<dbReference type="PANTHER" id="PTHR46401">
    <property type="entry name" value="GLYCOSYLTRANSFERASE WBBK-RELATED"/>
    <property type="match status" value="1"/>
</dbReference>
<dbReference type="SUPFAM" id="SSF53756">
    <property type="entry name" value="UDP-Glycosyltransferase/glycogen phosphorylase"/>
    <property type="match status" value="1"/>
</dbReference>
<dbReference type="EMBL" id="CP045201">
    <property type="protein sequence ID" value="QOL82096.1"/>
    <property type="molecule type" value="Genomic_DNA"/>
</dbReference>